<dbReference type="EMBL" id="CAVMBE010000045">
    <property type="protein sequence ID" value="CAK4031214.1"/>
    <property type="molecule type" value="Genomic_DNA"/>
</dbReference>
<dbReference type="InterPro" id="IPR017946">
    <property type="entry name" value="PLC-like_Pdiesterase_TIM-brl"/>
</dbReference>
<evidence type="ECO:0000259" key="1">
    <source>
        <dbReference type="SMART" id="SM00148"/>
    </source>
</evidence>
<dbReference type="InterPro" id="IPR051057">
    <property type="entry name" value="PI-PLC_domain"/>
</dbReference>
<sequence>MSEPITVRNLTAQPLTIKLVERYEAPKPQQLPPADGERKSRFNVSGLTKNFSNLTTNFVSNVTGNGAPNDSQLGEKAESWVQQEVDVRMEPFTTHKTDIKTTERGPGDILRLTLQGDGPGKWRINSPTTSLTSQKLTPLVDDPAQEYTAIYNPQTHVLAVVESTDQHNWMKEFQDDTPLSALSIPGTHNSPTCHTALPSVRCQAVPLIDQLRNGVRFFDIRVQPVAPEDAKNDDLNLVHGAFPISLTGPKKFRGLLDHVQGFLRENPSESVIISLKREGTGNATDQQLSCILRDHYAGDLNQWYTEPRVPHLGEVRGKIVLMRRFALDDRIKGEWDGRGWCLDAENWAYNTPDCTYGDVRVQDFCEVLETENIEKKITFCCDHFERAGQVICPVPGVTTDSTNPVPAGPLYMNFLSASNFWKMGCWPDRIAAKLNPAVTSFLCEKHDVGDKGTNGPGEEFPGDGGVGIVVCDWVGKDGDWDLVRTIVSMNSRLLLRQRGRGWR</sequence>
<dbReference type="SUPFAM" id="SSF51695">
    <property type="entry name" value="PLC-like phosphodiesterases"/>
    <property type="match status" value="1"/>
</dbReference>
<gene>
    <name evidence="2" type="ORF">LECACI_7A006372</name>
</gene>
<reference evidence="2" key="1">
    <citation type="submission" date="2023-11" db="EMBL/GenBank/DDBJ databases">
        <authorList>
            <person name="Alioto T."/>
            <person name="Alioto T."/>
            <person name="Gomez Garrido J."/>
        </authorList>
    </citation>
    <scope>NUCLEOTIDE SEQUENCE</scope>
</reference>
<feature type="domain" description="Phosphatidylinositol-specific phospholipase C X" evidence="1">
    <location>
        <begin position="173"/>
        <end position="324"/>
    </location>
</feature>
<dbReference type="InterPro" id="IPR000909">
    <property type="entry name" value="PLipase_C_PInositol-sp_X_dom"/>
</dbReference>
<evidence type="ECO:0000313" key="2">
    <source>
        <dbReference type="EMBL" id="CAK4031214.1"/>
    </source>
</evidence>
<dbReference type="Gene3D" id="3.20.20.190">
    <property type="entry name" value="Phosphatidylinositol (PI) phosphodiesterase"/>
    <property type="match status" value="1"/>
</dbReference>
<dbReference type="CDD" id="cd08586">
    <property type="entry name" value="PI-PLCc_BcPLC_like"/>
    <property type="match status" value="1"/>
</dbReference>
<evidence type="ECO:0000313" key="3">
    <source>
        <dbReference type="Proteomes" id="UP001296104"/>
    </source>
</evidence>
<dbReference type="GO" id="GO:0008081">
    <property type="term" value="F:phosphoric diester hydrolase activity"/>
    <property type="evidence" value="ECO:0007669"/>
    <property type="project" value="InterPro"/>
</dbReference>
<comment type="caution">
    <text evidence="2">The sequence shown here is derived from an EMBL/GenBank/DDBJ whole genome shotgun (WGS) entry which is preliminary data.</text>
</comment>
<dbReference type="GO" id="GO:0006629">
    <property type="term" value="P:lipid metabolic process"/>
    <property type="evidence" value="ECO:0007669"/>
    <property type="project" value="InterPro"/>
</dbReference>
<dbReference type="Pfam" id="PF00388">
    <property type="entry name" value="PI-PLC-X"/>
    <property type="match status" value="1"/>
</dbReference>
<dbReference type="SMART" id="SM00148">
    <property type="entry name" value="PLCXc"/>
    <property type="match status" value="1"/>
</dbReference>
<dbReference type="AlphaFoldDB" id="A0AAI8Z2C8"/>
<dbReference type="PANTHER" id="PTHR13593:SF113">
    <property type="entry name" value="SI:DKEY-266F7.9"/>
    <property type="match status" value="1"/>
</dbReference>
<organism evidence="2 3">
    <name type="scientific">Lecanosticta acicola</name>
    <dbReference type="NCBI Taxonomy" id="111012"/>
    <lineage>
        <taxon>Eukaryota</taxon>
        <taxon>Fungi</taxon>
        <taxon>Dikarya</taxon>
        <taxon>Ascomycota</taxon>
        <taxon>Pezizomycotina</taxon>
        <taxon>Dothideomycetes</taxon>
        <taxon>Dothideomycetidae</taxon>
        <taxon>Mycosphaerellales</taxon>
        <taxon>Mycosphaerellaceae</taxon>
        <taxon>Lecanosticta</taxon>
    </lineage>
</organism>
<protein>
    <submittedName>
        <fullName evidence="2">1-phosphatidylinositol phosphodiesterase</fullName>
    </submittedName>
</protein>
<dbReference type="PROSITE" id="PS50007">
    <property type="entry name" value="PIPLC_X_DOMAIN"/>
    <property type="match status" value="1"/>
</dbReference>
<proteinExistence type="predicted"/>
<accession>A0AAI8Z2C8</accession>
<dbReference type="Proteomes" id="UP001296104">
    <property type="component" value="Unassembled WGS sequence"/>
</dbReference>
<name>A0AAI8Z2C8_9PEZI</name>
<keyword evidence="3" id="KW-1185">Reference proteome</keyword>
<dbReference type="PANTHER" id="PTHR13593">
    <property type="match status" value="1"/>
</dbReference>